<accession>A0ABU3NXB7</accession>
<dbReference type="EMBL" id="JAUOZS010000001">
    <property type="protein sequence ID" value="MDT8900888.1"/>
    <property type="molecule type" value="Genomic_DNA"/>
</dbReference>
<organism evidence="1 2">
    <name type="scientific">Anaeroselena agilis</name>
    <dbReference type="NCBI Taxonomy" id="3063788"/>
    <lineage>
        <taxon>Bacteria</taxon>
        <taxon>Bacillati</taxon>
        <taxon>Bacillota</taxon>
        <taxon>Negativicutes</taxon>
        <taxon>Acetonemataceae</taxon>
        <taxon>Anaeroselena</taxon>
    </lineage>
</organism>
<keyword evidence="2" id="KW-1185">Reference proteome</keyword>
<gene>
    <name evidence="1" type="ORF">Q4T40_06530</name>
</gene>
<protein>
    <submittedName>
        <fullName evidence="1">Uncharacterized protein</fullName>
    </submittedName>
</protein>
<name>A0ABU3NXB7_9FIRM</name>
<comment type="caution">
    <text evidence="1">The sequence shown here is derived from an EMBL/GenBank/DDBJ whole genome shotgun (WGS) entry which is preliminary data.</text>
</comment>
<dbReference type="Proteomes" id="UP001254848">
    <property type="component" value="Unassembled WGS sequence"/>
</dbReference>
<dbReference type="RefSeq" id="WP_413779420.1">
    <property type="nucleotide sequence ID" value="NZ_JAUOZS010000001.1"/>
</dbReference>
<evidence type="ECO:0000313" key="2">
    <source>
        <dbReference type="Proteomes" id="UP001254848"/>
    </source>
</evidence>
<evidence type="ECO:0000313" key="1">
    <source>
        <dbReference type="EMBL" id="MDT8900888.1"/>
    </source>
</evidence>
<reference evidence="1 2" key="1">
    <citation type="submission" date="2023-07" db="EMBL/GenBank/DDBJ databases">
        <title>The novel representative of Negativicutes class, Anaeroselena agilis gen. nov. sp. nov.</title>
        <authorList>
            <person name="Prokofeva M.I."/>
            <person name="Elcheninov A.G."/>
            <person name="Klyukina A."/>
            <person name="Kublanov I.V."/>
            <person name="Frolov E.N."/>
            <person name="Podosokorskaya O.A."/>
        </authorList>
    </citation>
    <scope>NUCLEOTIDE SEQUENCE [LARGE SCALE GENOMIC DNA]</scope>
    <source>
        <strain evidence="1 2">4137-cl</strain>
    </source>
</reference>
<sequence length="93" mass="10324">MPQFHETKMGQRFYDRHVPQIAAALTVIAQELTKANQKSTPTSTPNDGVIEKALRLAQLIVNSPPDTVIGGEIETLALDLEFDIRQSPPKQEK</sequence>
<proteinExistence type="predicted"/>